<proteinExistence type="predicted"/>
<evidence type="ECO:0000313" key="1">
    <source>
        <dbReference type="EMBL" id="OAT01173.1"/>
    </source>
</evidence>
<organism evidence="1 2">
    <name type="scientific">Ajellomyces dermatitidis (strain ER-3 / ATCC MYA-2586)</name>
    <name type="common">Blastomyces dermatitidis</name>
    <dbReference type="NCBI Taxonomy" id="559297"/>
    <lineage>
        <taxon>Eukaryota</taxon>
        <taxon>Fungi</taxon>
        <taxon>Dikarya</taxon>
        <taxon>Ascomycota</taxon>
        <taxon>Pezizomycotina</taxon>
        <taxon>Eurotiomycetes</taxon>
        <taxon>Eurotiomycetidae</taxon>
        <taxon>Onygenales</taxon>
        <taxon>Ajellomycetaceae</taxon>
        <taxon>Blastomyces</taxon>
    </lineage>
</organism>
<name>A0ABX2VWP6_AJEDR</name>
<gene>
    <name evidence="1" type="ORF">BDCG_16945</name>
</gene>
<dbReference type="GeneID" id="69031837"/>
<dbReference type="RefSeq" id="XP_045280900.1">
    <property type="nucleotide sequence ID" value="XM_045426125.1"/>
</dbReference>
<keyword evidence="2" id="KW-1185">Reference proteome</keyword>
<dbReference type="EMBL" id="EQ999976">
    <property type="protein sequence ID" value="OAT01173.1"/>
    <property type="molecule type" value="Genomic_DNA"/>
</dbReference>
<accession>A0ABX2VWP6</accession>
<dbReference type="Proteomes" id="UP000002039">
    <property type="component" value="Unassembled WGS sequence"/>
</dbReference>
<sequence>MSRATRGVDTTLPHIDKVEYIATEKVAIFWGQQRSRIISPKSSFNHNYVSKVRASNWKAE</sequence>
<reference evidence="2" key="1">
    <citation type="journal article" date="2015" name="PLoS Genet.">
        <title>The dynamic genome and transcriptome of the human fungal pathogen Blastomyces and close relative Emmonsia.</title>
        <authorList>
            <person name="Munoz J.F."/>
            <person name="Gauthier G.M."/>
            <person name="Desjardins C.A."/>
            <person name="Gallo J.E."/>
            <person name="Holder J."/>
            <person name="Sullivan T.D."/>
            <person name="Marty A.J."/>
            <person name="Carmen J.C."/>
            <person name="Chen Z."/>
            <person name="Ding L."/>
            <person name="Gujja S."/>
            <person name="Magrini V."/>
            <person name="Misas E."/>
            <person name="Mitreva M."/>
            <person name="Priest M."/>
            <person name="Saif S."/>
            <person name="Whiston E.A."/>
            <person name="Young S."/>
            <person name="Zeng Q."/>
            <person name="Goldman W.E."/>
            <person name="Mardis E.R."/>
            <person name="Taylor J.W."/>
            <person name="McEwen J.G."/>
            <person name="Clay O.K."/>
            <person name="Klein B.S."/>
            <person name="Cuomo C.A."/>
        </authorList>
    </citation>
    <scope>NUCLEOTIDE SEQUENCE [LARGE SCALE GENOMIC DNA]</scope>
    <source>
        <strain evidence="2">ER-3 / ATCC MYA-2586</strain>
    </source>
</reference>
<evidence type="ECO:0000313" key="2">
    <source>
        <dbReference type="Proteomes" id="UP000002039"/>
    </source>
</evidence>
<protein>
    <submittedName>
        <fullName evidence="1">Uncharacterized protein</fullName>
    </submittedName>
</protein>